<organism evidence="1">
    <name type="scientific">Siphoviridae sp. ctngK14</name>
    <dbReference type="NCBI Taxonomy" id="2827940"/>
    <lineage>
        <taxon>Viruses</taxon>
        <taxon>Duplodnaviria</taxon>
        <taxon>Heunggongvirae</taxon>
        <taxon>Uroviricota</taxon>
        <taxon>Caudoviricetes</taxon>
    </lineage>
</organism>
<name>A0A8S5TCD1_9CAUD</name>
<protein>
    <submittedName>
        <fullName evidence="1">Uncharacterized protein</fullName>
    </submittedName>
</protein>
<reference evidence="1" key="1">
    <citation type="journal article" date="2021" name="Proc. Natl. Acad. Sci. U.S.A.">
        <title>A Catalog of Tens of Thousands of Viruses from Human Metagenomes Reveals Hidden Associations with Chronic Diseases.</title>
        <authorList>
            <person name="Tisza M.J."/>
            <person name="Buck C.B."/>
        </authorList>
    </citation>
    <scope>NUCLEOTIDE SEQUENCE</scope>
    <source>
        <strain evidence="1">CtngK14</strain>
    </source>
</reference>
<dbReference type="EMBL" id="BK032793">
    <property type="protein sequence ID" value="DAF60691.1"/>
    <property type="molecule type" value="Genomic_DNA"/>
</dbReference>
<sequence length="141" mass="15982">MRGSIGKRLTVKHLTTVCLQSDKGQVKQLSLYSHTVFFATLRRTLRATVHFGAHTWESGVLIRSCARMHSSVLIRKHLLSEKLAFALDGHSRADEQHLSERRLHDRIESVIIVHSVTSMLCISSLTDTPDRSATKEKRVPR</sequence>
<evidence type="ECO:0000313" key="1">
    <source>
        <dbReference type="EMBL" id="DAF60691.1"/>
    </source>
</evidence>
<proteinExistence type="predicted"/>
<accession>A0A8S5TCD1</accession>